<evidence type="ECO:0000313" key="5">
    <source>
        <dbReference type="Proteomes" id="UP000800094"/>
    </source>
</evidence>
<dbReference type="PROSITE" id="PS00624">
    <property type="entry name" value="GMC_OXRED_2"/>
    <property type="match status" value="1"/>
</dbReference>
<evidence type="ECO:0000256" key="2">
    <source>
        <dbReference type="SAM" id="SignalP"/>
    </source>
</evidence>
<dbReference type="AlphaFoldDB" id="A0A6A6IT53"/>
<evidence type="ECO:0000313" key="4">
    <source>
        <dbReference type="EMBL" id="KAF2253715.1"/>
    </source>
</evidence>
<proteinExistence type="inferred from homology"/>
<dbReference type="Pfam" id="PF05199">
    <property type="entry name" value="GMC_oxred_C"/>
    <property type="match status" value="1"/>
</dbReference>
<dbReference type="PANTHER" id="PTHR11552:SF80">
    <property type="entry name" value="GMC OXIDOREDUCTASE"/>
    <property type="match status" value="1"/>
</dbReference>
<keyword evidence="2" id="KW-0732">Signal</keyword>
<dbReference type="SUPFAM" id="SSF51905">
    <property type="entry name" value="FAD/NAD(P)-binding domain"/>
    <property type="match status" value="1"/>
</dbReference>
<dbReference type="PANTHER" id="PTHR11552">
    <property type="entry name" value="GLUCOSE-METHANOL-CHOLINE GMC OXIDOREDUCTASE"/>
    <property type="match status" value="1"/>
</dbReference>
<dbReference type="Pfam" id="PF00732">
    <property type="entry name" value="GMC_oxred_N"/>
    <property type="match status" value="1"/>
</dbReference>
<dbReference type="InterPro" id="IPR007867">
    <property type="entry name" value="GMC_OxRtase_C"/>
</dbReference>
<feature type="chain" id="PRO_5025654732" evidence="2">
    <location>
        <begin position="24"/>
        <end position="617"/>
    </location>
</feature>
<reference evidence="4" key="1">
    <citation type="journal article" date="2020" name="Stud. Mycol.">
        <title>101 Dothideomycetes genomes: a test case for predicting lifestyles and emergence of pathogens.</title>
        <authorList>
            <person name="Haridas S."/>
            <person name="Albert R."/>
            <person name="Binder M."/>
            <person name="Bloem J."/>
            <person name="Labutti K."/>
            <person name="Salamov A."/>
            <person name="Andreopoulos B."/>
            <person name="Baker S."/>
            <person name="Barry K."/>
            <person name="Bills G."/>
            <person name="Bluhm B."/>
            <person name="Cannon C."/>
            <person name="Castanera R."/>
            <person name="Culley D."/>
            <person name="Daum C."/>
            <person name="Ezra D."/>
            <person name="Gonzalez J."/>
            <person name="Henrissat B."/>
            <person name="Kuo A."/>
            <person name="Liang C."/>
            <person name="Lipzen A."/>
            <person name="Lutzoni F."/>
            <person name="Magnuson J."/>
            <person name="Mondo S."/>
            <person name="Nolan M."/>
            <person name="Ohm R."/>
            <person name="Pangilinan J."/>
            <person name="Park H.-J."/>
            <person name="Ramirez L."/>
            <person name="Alfaro M."/>
            <person name="Sun H."/>
            <person name="Tritt A."/>
            <person name="Yoshinaga Y."/>
            <person name="Zwiers L.-H."/>
            <person name="Turgeon B."/>
            <person name="Goodwin S."/>
            <person name="Spatafora J."/>
            <person name="Crous P."/>
            <person name="Grigoriev I."/>
        </authorList>
    </citation>
    <scope>NUCLEOTIDE SEQUENCE</scope>
    <source>
        <strain evidence="4">CBS 122368</strain>
    </source>
</reference>
<accession>A0A6A6IT53</accession>
<dbReference type="GeneID" id="54588617"/>
<dbReference type="Proteomes" id="UP000800094">
    <property type="component" value="Unassembled WGS sequence"/>
</dbReference>
<dbReference type="InterPro" id="IPR036188">
    <property type="entry name" value="FAD/NAD-bd_sf"/>
</dbReference>
<evidence type="ECO:0000256" key="1">
    <source>
        <dbReference type="ARBA" id="ARBA00010790"/>
    </source>
</evidence>
<dbReference type="SUPFAM" id="SSF54373">
    <property type="entry name" value="FAD-linked reductases, C-terminal domain"/>
    <property type="match status" value="1"/>
</dbReference>
<dbReference type="EMBL" id="ML987191">
    <property type="protein sequence ID" value="KAF2253715.1"/>
    <property type="molecule type" value="Genomic_DNA"/>
</dbReference>
<dbReference type="PIRSF" id="PIRSF000137">
    <property type="entry name" value="Alcohol_oxidase"/>
    <property type="match status" value="1"/>
</dbReference>
<comment type="similarity">
    <text evidence="1">Belongs to the GMC oxidoreductase family.</text>
</comment>
<feature type="domain" description="Glucose-methanol-choline oxidoreductase N-terminal" evidence="3">
    <location>
        <begin position="345"/>
        <end position="359"/>
    </location>
</feature>
<dbReference type="RefSeq" id="XP_033688719.1">
    <property type="nucleotide sequence ID" value="XM_033835287.1"/>
</dbReference>
<keyword evidence="5" id="KW-1185">Reference proteome</keyword>
<feature type="signal peptide" evidence="2">
    <location>
        <begin position="1"/>
        <end position="23"/>
    </location>
</feature>
<dbReference type="InterPro" id="IPR012132">
    <property type="entry name" value="GMC_OxRdtase"/>
</dbReference>
<organism evidence="4 5">
    <name type="scientific">Trematosphaeria pertusa</name>
    <dbReference type="NCBI Taxonomy" id="390896"/>
    <lineage>
        <taxon>Eukaryota</taxon>
        <taxon>Fungi</taxon>
        <taxon>Dikarya</taxon>
        <taxon>Ascomycota</taxon>
        <taxon>Pezizomycotina</taxon>
        <taxon>Dothideomycetes</taxon>
        <taxon>Pleosporomycetidae</taxon>
        <taxon>Pleosporales</taxon>
        <taxon>Massarineae</taxon>
        <taxon>Trematosphaeriaceae</taxon>
        <taxon>Trematosphaeria</taxon>
    </lineage>
</organism>
<dbReference type="Gene3D" id="3.50.50.60">
    <property type="entry name" value="FAD/NAD(P)-binding domain"/>
    <property type="match status" value="2"/>
</dbReference>
<dbReference type="GO" id="GO:0050660">
    <property type="term" value="F:flavin adenine dinucleotide binding"/>
    <property type="evidence" value="ECO:0007669"/>
    <property type="project" value="InterPro"/>
</dbReference>
<name>A0A6A6IT53_9PLEO</name>
<dbReference type="GO" id="GO:0016614">
    <property type="term" value="F:oxidoreductase activity, acting on CH-OH group of donors"/>
    <property type="evidence" value="ECO:0007669"/>
    <property type="project" value="InterPro"/>
</dbReference>
<dbReference type="Gene3D" id="3.30.560.10">
    <property type="entry name" value="Glucose Oxidase, domain 3"/>
    <property type="match status" value="1"/>
</dbReference>
<evidence type="ECO:0000259" key="3">
    <source>
        <dbReference type="PROSITE" id="PS00624"/>
    </source>
</evidence>
<protein>
    <submittedName>
        <fullName evidence="4">GMC oxidoreductase</fullName>
    </submittedName>
</protein>
<gene>
    <name evidence="4" type="ORF">BU26DRAFT_601785</name>
</gene>
<sequence>MARILSLASGLASLALFGLSASAAPSDNQTYEYIVVGSGPGGGPLAANLARAGHSVLLLEAGDDQTENVNVSQWINFNSAGNDPATRWDFFVKHSDDAAREARYMHRTWRKTDGGFYVGLDPPAGAKPLGIYYPRAGTLGGCAMHNGCLTMNPNDLDWDTIAEMTGDDSWSAENMRKYLVKLEKVHYNSTYTHGHDGWLDMTMLDPGYSSSSDAKQLSTYAAEEAGYSAQDTSSLLQRDMNGAQLDRDNLVGPFGGVSHINPNGRRSSPGYYVRDTVAEGKYPITLSLDTLATKVIFDKGTTPKAIGVEYLQGKSMYSADPRYNAADKGTPGKAYASKEVIISGGAFNSPQLLMLSGIGPKSHLEKFNISVVSDLPGVGHQLADNYEAGILSLGSRAVTGQGEIFPNFWKTSQGQIRDIYMWCGSFSFEGFWPGFPNIPPYFNQTHGPNQYECALVHMNPRSQAGVIELQSADPRAVPAINLNFFQDGADKDLQAILEGVQWVRSWLSKVDPAAPNSLAPFQELHPCEGTIGKQNCTDAVQKTYIKEQAYSHHASSSCRVGADDDRMAVLDSKFRVRGVAGLRVVDASSFPKVPGGFPVLPTMMLSEKATEDILGTL</sequence>
<dbReference type="InterPro" id="IPR000172">
    <property type="entry name" value="GMC_OxRdtase_N"/>
</dbReference>
<dbReference type="OrthoDB" id="269227at2759"/>